<dbReference type="EMBL" id="LAZR01000094">
    <property type="protein sequence ID" value="KKN92501.1"/>
    <property type="molecule type" value="Genomic_DNA"/>
</dbReference>
<sequence length="244" mass="25688">MIEPRQDIVELRESRSSWHCGALDHQHAQLQFARGDKLGLGPRAAGVLGDDQLGPVVAQQGDVSGHVERPSGEGYGRVRQGQRRVGLVHQPQQIVVLGMVGKDGQRLLADGQKDPRRGLRQGCGGGFDIRQMGPGVGGGLGPRGTFIRGQRDTGLRTGGMGVTTHLCGKRMGRVDYAGDVILCDKVQQSGHATKATHAGGQRLRHGGRRASGIAEQRIIATVGQSAGEAGGLCRAAKNEGARHG</sequence>
<accession>A0A0F9X161</accession>
<evidence type="ECO:0000313" key="1">
    <source>
        <dbReference type="EMBL" id="KKN92501.1"/>
    </source>
</evidence>
<dbReference type="AlphaFoldDB" id="A0A0F9X161"/>
<dbReference type="AntiFam" id="ANF00116">
    <property type="entry name" value="Shadow ORF (opposite cobK)"/>
</dbReference>
<gene>
    <name evidence="1" type="ORF">LCGC14_0206590</name>
</gene>
<organism evidence="1">
    <name type="scientific">marine sediment metagenome</name>
    <dbReference type="NCBI Taxonomy" id="412755"/>
    <lineage>
        <taxon>unclassified sequences</taxon>
        <taxon>metagenomes</taxon>
        <taxon>ecological metagenomes</taxon>
    </lineage>
</organism>
<proteinExistence type="predicted"/>
<name>A0A0F9X161_9ZZZZ</name>
<protein>
    <submittedName>
        <fullName evidence="1">Uncharacterized protein</fullName>
    </submittedName>
</protein>
<comment type="caution">
    <text evidence="1">The sequence shown here is derived from an EMBL/GenBank/DDBJ whole genome shotgun (WGS) entry which is preliminary data.</text>
</comment>
<reference evidence="1" key="1">
    <citation type="journal article" date="2015" name="Nature">
        <title>Complex archaea that bridge the gap between prokaryotes and eukaryotes.</title>
        <authorList>
            <person name="Spang A."/>
            <person name="Saw J.H."/>
            <person name="Jorgensen S.L."/>
            <person name="Zaremba-Niedzwiedzka K."/>
            <person name="Martijn J."/>
            <person name="Lind A.E."/>
            <person name="van Eijk R."/>
            <person name="Schleper C."/>
            <person name="Guy L."/>
            <person name="Ettema T.J."/>
        </authorList>
    </citation>
    <scope>NUCLEOTIDE SEQUENCE</scope>
</reference>